<dbReference type="AlphaFoldDB" id="A0A6G0Y7H7"/>
<reference evidence="1 2" key="1">
    <citation type="submission" date="2019-08" db="EMBL/GenBank/DDBJ databases">
        <title>Whole genome of Aphis craccivora.</title>
        <authorList>
            <person name="Voronova N.V."/>
            <person name="Shulinski R.S."/>
            <person name="Bandarenka Y.V."/>
            <person name="Zhorov D.G."/>
            <person name="Warner D."/>
        </authorList>
    </citation>
    <scope>NUCLEOTIDE SEQUENCE [LARGE SCALE GENOMIC DNA]</scope>
    <source>
        <strain evidence="1">180601</strain>
        <tissue evidence="1">Whole Body</tissue>
    </source>
</reference>
<dbReference type="Proteomes" id="UP000478052">
    <property type="component" value="Unassembled WGS sequence"/>
</dbReference>
<gene>
    <name evidence="1" type="ORF">FWK35_00018122</name>
</gene>
<dbReference type="PANTHER" id="PTHR23227:SF84">
    <property type="entry name" value="ENDONUCLEASE_EXONUCLEASE_PHOSPHATASE DOMAIN-CONTAINING PROTEIN"/>
    <property type="match status" value="1"/>
</dbReference>
<proteinExistence type="predicted"/>
<sequence length="247" mass="28500">MNNLKSHLLDHQAGVGFVVNDKLLPNVKRFEAINDRICYLELKCKWYNLVIINGYAPTEDKNEFYERLDTVCDLLLNSKVKILLGDFNAKIGQEPIFSPTIGSTSLHLNLNDNGTRLINFAMARDMVVSSTTFPHKNIHKQTWVSLDGRTRNQIDHVVVDGRFKRCIMDVRSMRGSSEISDHFMVKTKRRAPVKKINIEPLKYSQTTEQYKNRLNDILRPIEKASSIDEMWEKTENSFKKIAEEVLG</sequence>
<evidence type="ECO:0000313" key="2">
    <source>
        <dbReference type="Proteomes" id="UP000478052"/>
    </source>
</evidence>
<dbReference type="InterPro" id="IPR036691">
    <property type="entry name" value="Endo/exonu/phosph_ase_sf"/>
</dbReference>
<organism evidence="1 2">
    <name type="scientific">Aphis craccivora</name>
    <name type="common">Cowpea aphid</name>
    <dbReference type="NCBI Taxonomy" id="307492"/>
    <lineage>
        <taxon>Eukaryota</taxon>
        <taxon>Metazoa</taxon>
        <taxon>Ecdysozoa</taxon>
        <taxon>Arthropoda</taxon>
        <taxon>Hexapoda</taxon>
        <taxon>Insecta</taxon>
        <taxon>Pterygota</taxon>
        <taxon>Neoptera</taxon>
        <taxon>Paraneoptera</taxon>
        <taxon>Hemiptera</taxon>
        <taxon>Sternorrhyncha</taxon>
        <taxon>Aphidomorpha</taxon>
        <taxon>Aphidoidea</taxon>
        <taxon>Aphididae</taxon>
        <taxon>Aphidini</taxon>
        <taxon>Aphis</taxon>
        <taxon>Aphis</taxon>
    </lineage>
</organism>
<accession>A0A6G0Y7H7</accession>
<protein>
    <submittedName>
        <fullName evidence="1">Craniofacial development protein 2-like</fullName>
    </submittedName>
</protein>
<evidence type="ECO:0000313" key="1">
    <source>
        <dbReference type="EMBL" id="KAF0750709.1"/>
    </source>
</evidence>
<dbReference type="PANTHER" id="PTHR23227">
    <property type="entry name" value="BUCENTAUR RELATED"/>
    <property type="match status" value="1"/>
</dbReference>
<name>A0A6G0Y7H7_APHCR</name>
<dbReference type="OrthoDB" id="5828726at2759"/>
<dbReference type="Gene3D" id="3.60.10.10">
    <property type="entry name" value="Endonuclease/exonuclease/phosphatase"/>
    <property type="match status" value="1"/>
</dbReference>
<dbReference type="EMBL" id="VUJU01005629">
    <property type="protein sequence ID" value="KAF0750709.1"/>
    <property type="molecule type" value="Genomic_DNA"/>
</dbReference>
<dbReference type="InterPro" id="IPR027124">
    <property type="entry name" value="Swc5/CFDP1/2"/>
</dbReference>
<keyword evidence="2" id="KW-1185">Reference proteome</keyword>
<comment type="caution">
    <text evidence="1">The sequence shown here is derived from an EMBL/GenBank/DDBJ whole genome shotgun (WGS) entry which is preliminary data.</text>
</comment>
<dbReference type="SUPFAM" id="SSF56219">
    <property type="entry name" value="DNase I-like"/>
    <property type="match status" value="1"/>
</dbReference>